<accession>A0ACC7M5Y0</accession>
<evidence type="ECO:0000313" key="2">
    <source>
        <dbReference type="Proteomes" id="UP001168096"/>
    </source>
</evidence>
<proteinExistence type="predicted"/>
<keyword evidence="2" id="KW-1185">Reference proteome</keyword>
<name>A0ACC7M5Y0_9BURK</name>
<keyword evidence="1" id="KW-0378">Hydrolase</keyword>
<comment type="caution">
    <text evidence="1">The sequence shown here is derived from an EMBL/GenBank/DDBJ whole genome shotgun (WGS) entry which is preliminary data.</text>
</comment>
<organism evidence="1 2">
    <name type="scientific">Massilia orientalis</name>
    <dbReference type="NCBI Taxonomy" id="3050128"/>
    <lineage>
        <taxon>Bacteria</taxon>
        <taxon>Pseudomonadati</taxon>
        <taxon>Pseudomonadota</taxon>
        <taxon>Betaproteobacteria</taxon>
        <taxon>Burkholderiales</taxon>
        <taxon>Oxalobacteraceae</taxon>
        <taxon>Telluria group</taxon>
        <taxon>Massilia</taxon>
    </lineage>
</organism>
<dbReference type="EMBL" id="JASNRB020000003">
    <property type="protein sequence ID" value="MFJ1466935.1"/>
    <property type="molecule type" value="Genomic_DNA"/>
</dbReference>
<protein>
    <submittedName>
        <fullName evidence="1">Nucleoside hydrolase</fullName>
    </submittedName>
</protein>
<dbReference type="Proteomes" id="UP001168096">
    <property type="component" value="Unassembled WGS sequence"/>
</dbReference>
<sequence length="343" mass="37127">MRDTAAPSLQRRAILRAGLAAAALGAARSTHALTASPRQRVIVDNDFSGDPDGLFQLAHHLASPSVEIPFVIGSHIHTGDFLDGSTRQPENAVAKVRELYATMRLPGQPPVIAGRGTALSNGELPDMTEVARGIIAEATRTDTKLPLYYAAGAGLTDLATALMLAPRISRNLKLVWIGGMEHGDLLPGVPPRHDAEYNLTIDTVAAQWVFNHSDVEIWQVPRNVYRQLIVSHAELGAGLRDAGKLGRFLIRQLERVTALMKDGLGETYILGDSPLVTLTALQSSFEPDSASSAYVVRPTPRLADDGRYVANPNGRPMRVYQTIDTRLTFADMVAKFAQVGRVQ</sequence>
<reference evidence="1" key="1">
    <citation type="submission" date="2024-11" db="EMBL/GenBank/DDBJ databases">
        <title>Description of Massilia orientalis sp. nov., isolated from rhizosphere soil of Ageratina adenophora.</title>
        <authorList>
            <person name="Wang Y."/>
        </authorList>
    </citation>
    <scope>NUCLEOTIDE SEQUENCE</scope>
    <source>
        <strain evidence="1">YIM B02787</strain>
    </source>
</reference>
<gene>
    <name evidence="1" type="ORF">QPK29_004370</name>
</gene>
<evidence type="ECO:0000313" key="1">
    <source>
        <dbReference type="EMBL" id="MFJ1466935.1"/>
    </source>
</evidence>